<proteinExistence type="predicted"/>
<dbReference type="PROSITE" id="PS51257">
    <property type="entry name" value="PROKAR_LIPOPROTEIN"/>
    <property type="match status" value="1"/>
</dbReference>
<dbReference type="Proteomes" id="UP000294664">
    <property type="component" value="Unassembled WGS sequence"/>
</dbReference>
<dbReference type="EMBL" id="SMAI01000005">
    <property type="protein sequence ID" value="TCT05204.1"/>
    <property type="molecule type" value="Genomic_DNA"/>
</dbReference>
<evidence type="ECO:0000313" key="3">
    <source>
        <dbReference type="EMBL" id="TCT05204.1"/>
    </source>
</evidence>
<keyword evidence="4" id="KW-1185">Reference proteome</keyword>
<feature type="region of interest" description="Disordered" evidence="1">
    <location>
        <begin position="43"/>
        <end position="76"/>
    </location>
</feature>
<feature type="chain" id="PRO_5020962309" evidence="2">
    <location>
        <begin position="26"/>
        <end position="115"/>
    </location>
</feature>
<evidence type="ECO:0000256" key="1">
    <source>
        <dbReference type="SAM" id="MobiDB-lite"/>
    </source>
</evidence>
<keyword evidence="2" id="KW-0732">Signal</keyword>
<sequence length="115" mass="11360">MRTSFLFALAAGTLASGLAGTPALAASCLEQIVALQARVDAVTPKQPAPPTAPQTVGAQLDHQPTASSMAAATGNLPPPVGPAAALNAAQNFQAAGDEAACLKAVNEARAMLEGK</sequence>
<reference evidence="3 4" key="1">
    <citation type="submission" date="2019-03" db="EMBL/GenBank/DDBJ databases">
        <title>Genomic Encyclopedia of Type Strains, Phase IV (KMG-IV): sequencing the most valuable type-strain genomes for metagenomic binning, comparative biology and taxonomic classification.</title>
        <authorList>
            <person name="Goeker M."/>
        </authorList>
    </citation>
    <scope>NUCLEOTIDE SEQUENCE [LARGE SCALE GENOMIC DNA]</scope>
    <source>
        <strain evidence="3 4">DSM 9035</strain>
    </source>
</reference>
<dbReference type="AlphaFoldDB" id="A0A4R3LX35"/>
<organism evidence="3 4">
    <name type="scientific">Aquabacter spiritensis</name>
    <dbReference type="NCBI Taxonomy" id="933073"/>
    <lineage>
        <taxon>Bacteria</taxon>
        <taxon>Pseudomonadati</taxon>
        <taxon>Pseudomonadota</taxon>
        <taxon>Alphaproteobacteria</taxon>
        <taxon>Hyphomicrobiales</taxon>
        <taxon>Xanthobacteraceae</taxon>
        <taxon>Aquabacter</taxon>
    </lineage>
</organism>
<dbReference type="RefSeq" id="WP_132031274.1">
    <property type="nucleotide sequence ID" value="NZ_SMAI01000005.1"/>
</dbReference>
<protein>
    <submittedName>
        <fullName evidence="3">Uncharacterized protein</fullName>
    </submittedName>
</protein>
<evidence type="ECO:0000313" key="4">
    <source>
        <dbReference type="Proteomes" id="UP000294664"/>
    </source>
</evidence>
<gene>
    <name evidence="3" type="ORF">EDC64_105235</name>
</gene>
<evidence type="ECO:0000256" key="2">
    <source>
        <dbReference type="SAM" id="SignalP"/>
    </source>
</evidence>
<comment type="caution">
    <text evidence="3">The sequence shown here is derived from an EMBL/GenBank/DDBJ whole genome shotgun (WGS) entry which is preliminary data.</text>
</comment>
<accession>A0A4R3LX35</accession>
<feature type="signal peptide" evidence="2">
    <location>
        <begin position="1"/>
        <end position="25"/>
    </location>
</feature>
<name>A0A4R3LX35_9HYPH</name>